<dbReference type="InterPro" id="IPR013106">
    <property type="entry name" value="Ig_V-set"/>
</dbReference>
<dbReference type="FunFam" id="2.60.40.10:FF:000774">
    <property type="entry name" value="Hepatitis A virus cellular receptor 1"/>
    <property type="match status" value="1"/>
</dbReference>
<dbReference type="PANTHER" id="PTHR46608">
    <property type="entry name" value="T-CELL IMMUNOGLOBULIN AND MUCIN DOMAIN-CONTAINING PROTEIN 4"/>
    <property type="match status" value="1"/>
</dbReference>
<keyword evidence="8" id="KW-0393">Immunoglobulin domain</keyword>
<name>A0A3P9M6C3_ORYLA</name>
<accession>A0A3P9M6C3</accession>
<reference evidence="11 12" key="2">
    <citation type="submission" date="2017-04" db="EMBL/GenBank/DDBJ databases">
        <title>CpG methylation of centromeres and impact of large insertions on vertebrate speciation.</title>
        <authorList>
            <person name="Ichikawa K."/>
            <person name="Yoshimura J."/>
            <person name="Morishita S."/>
        </authorList>
    </citation>
    <scope>NUCLEOTIDE SEQUENCE</scope>
    <source>
        <strain evidence="11 12">HNI</strain>
    </source>
</reference>
<keyword evidence="4" id="KW-1133">Transmembrane helix</keyword>
<organism evidence="11 12">
    <name type="scientific">Oryzias latipes</name>
    <name type="common">Japanese rice fish</name>
    <name type="synonym">Japanese killifish</name>
    <dbReference type="NCBI Taxonomy" id="8090"/>
    <lineage>
        <taxon>Eukaryota</taxon>
        <taxon>Metazoa</taxon>
        <taxon>Chordata</taxon>
        <taxon>Craniata</taxon>
        <taxon>Vertebrata</taxon>
        <taxon>Euteleostomi</taxon>
        <taxon>Actinopterygii</taxon>
        <taxon>Neopterygii</taxon>
        <taxon>Teleostei</taxon>
        <taxon>Neoteleostei</taxon>
        <taxon>Acanthomorphata</taxon>
        <taxon>Ovalentaria</taxon>
        <taxon>Atherinomorphae</taxon>
        <taxon>Beloniformes</taxon>
        <taxon>Adrianichthyidae</taxon>
        <taxon>Oryziinae</taxon>
        <taxon>Oryzias</taxon>
    </lineage>
</organism>
<keyword evidence="5" id="KW-0472">Membrane</keyword>
<comment type="similarity">
    <text evidence="9">Belongs to the immunoglobulin superfamily. TIM family.</text>
</comment>
<keyword evidence="6" id="KW-1015">Disulfide bond</keyword>
<reference evidence="11" key="3">
    <citation type="submission" date="2025-08" db="UniProtKB">
        <authorList>
            <consortium name="Ensembl"/>
        </authorList>
    </citation>
    <scope>IDENTIFICATION</scope>
    <source>
        <strain evidence="11">HNI</strain>
    </source>
</reference>
<dbReference type="InterPro" id="IPR036179">
    <property type="entry name" value="Ig-like_dom_sf"/>
</dbReference>
<evidence type="ECO:0000313" key="11">
    <source>
        <dbReference type="Ensembl" id="ENSORLP00020028503.1"/>
    </source>
</evidence>
<evidence type="ECO:0000256" key="3">
    <source>
        <dbReference type="ARBA" id="ARBA00022729"/>
    </source>
</evidence>
<dbReference type="Ensembl" id="ENSORLT00020017885.1">
    <property type="protein sequence ID" value="ENSORLP00020028503.1"/>
    <property type="gene ID" value="ENSORLG00020012013.1"/>
</dbReference>
<reference evidence="11" key="4">
    <citation type="submission" date="2025-09" db="UniProtKB">
        <authorList>
            <consortium name="Ensembl"/>
        </authorList>
    </citation>
    <scope>IDENTIFICATION</scope>
    <source>
        <strain evidence="11">HNI</strain>
    </source>
</reference>
<dbReference type="InterPro" id="IPR007110">
    <property type="entry name" value="Ig-like_dom"/>
</dbReference>
<evidence type="ECO:0000256" key="2">
    <source>
        <dbReference type="ARBA" id="ARBA00022692"/>
    </source>
</evidence>
<evidence type="ECO:0000256" key="8">
    <source>
        <dbReference type="ARBA" id="ARBA00023319"/>
    </source>
</evidence>
<dbReference type="PROSITE" id="PS50835">
    <property type="entry name" value="IG_LIKE"/>
    <property type="match status" value="1"/>
</dbReference>
<evidence type="ECO:0000259" key="10">
    <source>
        <dbReference type="PROSITE" id="PS50835"/>
    </source>
</evidence>
<dbReference type="GO" id="GO:0016020">
    <property type="term" value="C:membrane"/>
    <property type="evidence" value="ECO:0007669"/>
    <property type="project" value="UniProtKB-SubCell"/>
</dbReference>
<dbReference type="Proteomes" id="UP000265180">
    <property type="component" value="Chromosome 14"/>
</dbReference>
<sequence length="212" mass="24031">MFLVDWRSDGEERLDEVVRYVVVEVYLRFWWFLSAWHVCLCLASDCDDDGIVAHVGQDVTLRCGYNISTNGEIPVCWGRDAQYILGCRNELLATDGSRVKEERRASCRYQMLGHLNKGDVSLTIRNVTEEDSGLYACRVEIPGIFNDELYYMDLSVVPQTSTSQTGSRMSVTKHWKTAGVLVRPKGITKYSKCSNRGLNAVFHSSPSLMKTK</sequence>
<keyword evidence="7" id="KW-0325">Glycoprotein</keyword>
<evidence type="ECO:0000256" key="5">
    <source>
        <dbReference type="ARBA" id="ARBA00023136"/>
    </source>
</evidence>
<dbReference type="Pfam" id="PF07686">
    <property type="entry name" value="V-set"/>
    <property type="match status" value="1"/>
</dbReference>
<dbReference type="InterPro" id="IPR003599">
    <property type="entry name" value="Ig_sub"/>
</dbReference>
<evidence type="ECO:0000313" key="12">
    <source>
        <dbReference type="Proteomes" id="UP000265180"/>
    </source>
</evidence>
<evidence type="ECO:0000256" key="7">
    <source>
        <dbReference type="ARBA" id="ARBA00023180"/>
    </source>
</evidence>
<reference key="1">
    <citation type="journal article" date="2007" name="Nature">
        <title>The medaka draft genome and insights into vertebrate genome evolution.</title>
        <authorList>
            <person name="Kasahara M."/>
            <person name="Naruse K."/>
            <person name="Sasaki S."/>
            <person name="Nakatani Y."/>
            <person name="Qu W."/>
            <person name="Ahsan B."/>
            <person name="Yamada T."/>
            <person name="Nagayasu Y."/>
            <person name="Doi K."/>
            <person name="Kasai Y."/>
            <person name="Jindo T."/>
            <person name="Kobayashi D."/>
            <person name="Shimada A."/>
            <person name="Toyoda A."/>
            <person name="Kuroki Y."/>
            <person name="Fujiyama A."/>
            <person name="Sasaki T."/>
            <person name="Shimizu A."/>
            <person name="Asakawa S."/>
            <person name="Shimizu N."/>
            <person name="Hashimoto S."/>
            <person name="Yang J."/>
            <person name="Lee Y."/>
            <person name="Matsushima K."/>
            <person name="Sugano S."/>
            <person name="Sakaizumi M."/>
            <person name="Narita T."/>
            <person name="Ohishi K."/>
            <person name="Haga S."/>
            <person name="Ohta F."/>
            <person name="Nomoto H."/>
            <person name="Nogata K."/>
            <person name="Morishita T."/>
            <person name="Endo T."/>
            <person name="Shin-I T."/>
            <person name="Takeda H."/>
            <person name="Morishita S."/>
            <person name="Kohara Y."/>
        </authorList>
    </citation>
    <scope>NUCLEOTIDE SEQUENCE [LARGE SCALE GENOMIC DNA]</scope>
    <source>
        <strain>Hd-rR</strain>
    </source>
</reference>
<proteinExistence type="inferred from homology"/>
<dbReference type="PANTHER" id="PTHR46608:SF3">
    <property type="entry name" value="T-CELL IMMUNOGLOBULIN AND MUCIN DOMAIN-CONTAINING PROTEIN 4"/>
    <property type="match status" value="1"/>
</dbReference>
<dbReference type="SMART" id="SM00409">
    <property type="entry name" value="IG"/>
    <property type="match status" value="1"/>
</dbReference>
<evidence type="ECO:0000256" key="4">
    <source>
        <dbReference type="ARBA" id="ARBA00022989"/>
    </source>
</evidence>
<evidence type="ECO:0000256" key="1">
    <source>
        <dbReference type="ARBA" id="ARBA00004479"/>
    </source>
</evidence>
<keyword evidence="2" id="KW-0812">Transmembrane</keyword>
<dbReference type="InterPro" id="IPR013783">
    <property type="entry name" value="Ig-like_fold"/>
</dbReference>
<evidence type="ECO:0000256" key="6">
    <source>
        <dbReference type="ARBA" id="ARBA00023157"/>
    </source>
</evidence>
<protein>
    <recommendedName>
        <fullName evidence="10">Ig-like domain-containing protein</fullName>
    </recommendedName>
</protein>
<dbReference type="AlphaFoldDB" id="A0A3P9M6C3"/>
<keyword evidence="3" id="KW-0732">Signal</keyword>
<comment type="subcellular location">
    <subcellularLocation>
        <location evidence="1">Membrane</location>
        <topology evidence="1">Single-pass type I membrane protein</topology>
    </subcellularLocation>
</comment>
<dbReference type="Gene3D" id="2.60.40.10">
    <property type="entry name" value="Immunoglobulins"/>
    <property type="match status" value="1"/>
</dbReference>
<feature type="domain" description="Ig-like" evidence="10">
    <location>
        <begin position="56"/>
        <end position="140"/>
    </location>
</feature>
<evidence type="ECO:0000256" key="9">
    <source>
        <dbReference type="ARBA" id="ARBA00038203"/>
    </source>
</evidence>
<dbReference type="SUPFAM" id="SSF48726">
    <property type="entry name" value="Immunoglobulin"/>
    <property type="match status" value="1"/>
</dbReference>